<dbReference type="OrthoDB" id="525043at2759"/>
<keyword evidence="3" id="KW-1185">Reference proteome</keyword>
<dbReference type="Proteomes" id="UP000236333">
    <property type="component" value="Unassembled WGS sequence"/>
</dbReference>
<gene>
    <name evidence="2" type="ORF">TSOC_012323</name>
</gene>
<reference evidence="2 3" key="1">
    <citation type="journal article" date="2017" name="Mol. Biol. Evol.">
        <title>The 4-celled Tetrabaena socialis nuclear genome reveals the essential components for genetic control of cell number at the origin of multicellularity in the volvocine lineage.</title>
        <authorList>
            <person name="Featherston J."/>
            <person name="Arakaki Y."/>
            <person name="Hanschen E.R."/>
            <person name="Ferris P.J."/>
            <person name="Michod R.E."/>
            <person name="Olson B.J.S.C."/>
            <person name="Nozaki H."/>
            <person name="Durand P.M."/>
        </authorList>
    </citation>
    <scope>NUCLEOTIDE SEQUENCE [LARGE SCALE GENOMIC DNA]</scope>
    <source>
        <strain evidence="2 3">NIES-571</strain>
    </source>
</reference>
<evidence type="ECO:0000256" key="1">
    <source>
        <dbReference type="ARBA" id="ARBA00004430"/>
    </source>
</evidence>
<comment type="subcellular location">
    <subcellularLocation>
        <location evidence="1">Cytoplasm</location>
        <location evidence="1">Cytoskeleton</location>
        <location evidence="1">Cilium axoneme</location>
    </subcellularLocation>
</comment>
<protein>
    <submittedName>
        <fullName evidence="2">Protein NLRC3</fullName>
    </submittedName>
</protein>
<dbReference type="Gene3D" id="3.80.10.10">
    <property type="entry name" value="Ribonuclease Inhibitor"/>
    <property type="match status" value="1"/>
</dbReference>
<dbReference type="InterPro" id="IPR052394">
    <property type="entry name" value="LRR-containing"/>
</dbReference>
<dbReference type="SUPFAM" id="SSF52047">
    <property type="entry name" value="RNI-like"/>
    <property type="match status" value="1"/>
</dbReference>
<dbReference type="PANTHER" id="PTHR24114:SF2">
    <property type="entry name" value="F-BOX DOMAIN-CONTAINING PROTEIN-RELATED"/>
    <property type="match status" value="1"/>
</dbReference>
<dbReference type="AlphaFoldDB" id="A0A2J7ZNA1"/>
<evidence type="ECO:0000313" key="3">
    <source>
        <dbReference type="Proteomes" id="UP000236333"/>
    </source>
</evidence>
<comment type="caution">
    <text evidence="2">The sequence shown here is derived from an EMBL/GenBank/DDBJ whole genome shotgun (WGS) entry which is preliminary data.</text>
</comment>
<organism evidence="2 3">
    <name type="scientific">Tetrabaena socialis</name>
    <dbReference type="NCBI Taxonomy" id="47790"/>
    <lineage>
        <taxon>Eukaryota</taxon>
        <taxon>Viridiplantae</taxon>
        <taxon>Chlorophyta</taxon>
        <taxon>core chlorophytes</taxon>
        <taxon>Chlorophyceae</taxon>
        <taxon>CS clade</taxon>
        <taxon>Chlamydomonadales</taxon>
        <taxon>Tetrabaenaceae</taxon>
        <taxon>Tetrabaena</taxon>
    </lineage>
</organism>
<sequence length="512" mass="57440">MSREVLDAQEKYPLADRAISMPALLCMVGKAWPKGRRTDMPSLDSLLDAPNPPRGLDGRLLSDMLVWEVVQHFIQPATEDAHCSYITAFNSGKLKEEHAALLAPTDVYLEYWASGDIQCYKEWLKDPSIEYDYQAAKSYTRQLPSVATTTWFVSHAWSRPWRELVDMVWQHYLRQPLCVLAPGHWNGQREIRIIPVFYWIDIWAVSQHFKGDFTKHPDSDFPAVITAGRGVVLTMAPWASPVTVSRVWCLFEIMQVLKAGKLLEVFPERSFWESDHVMAEESIKQLLSTSVDKLDCSTAQATVEQDRQWIMSSIESEYGIEPFNTALRGPMQDKLLEAIFMRSLKAKNIPALALAERLGAKLTMEILDIGFWHIGPESAGLLGQVLARSPGVREMTLCGNDMEDEGATAIAEAVAANHSLKSADMGSNGITNVGGLAMVEALKLNPNFKVWCTDRNEFEDEVALAVVAAMKEGKKMEVWFSKWNKISEDATCAVETAWLEMRGAHDGLALRT</sequence>
<name>A0A2J7ZNA1_9CHLO</name>
<dbReference type="PANTHER" id="PTHR24114">
    <property type="entry name" value="LEUCINE RICH REPEAT FAMILY PROTEIN"/>
    <property type="match status" value="1"/>
</dbReference>
<proteinExistence type="predicted"/>
<dbReference type="SMART" id="SM00368">
    <property type="entry name" value="LRR_RI"/>
    <property type="match status" value="3"/>
</dbReference>
<dbReference type="EMBL" id="PGGS01000800">
    <property type="protein sequence ID" value="PNH01754.1"/>
    <property type="molecule type" value="Genomic_DNA"/>
</dbReference>
<dbReference type="GO" id="GO:0005930">
    <property type="term" value="C:axoneme"/>
    <property type="evidence" value="ECO:0007669"/>
    <property type="project" value="UniProtKB-SubCell"/>
</dbReference>
<dbReference type="InterPro" id="IPR032675">
    <property type="entry name" value="LRR_dom_sf"/>
</dbReference>
<accession>A0A2J7ZNA1</accession>
<evidence type="ECO:0000313" key="2">
    <source>
        <dbReference type="EMBL" id="PNH01754.1"/>
    </source>
</evidence>